<dbReference type="Proteomes" id="UP000502823">
    <property type="component" value="Unassembled WGS sequence"/>
</dbReference>
<dbReference type="InterPro" id="IPR010562">
    <property type="entry name" value="Haemolymph_juvenile_hormone-bd"/>
</dbReference>
<dbReference type="Gene3D" id="3.15.10.30">
    <property type="entry name" value="Haemolymph juvenile hormone binding protein"/>
    <property type="match status" value="1"/>
</dbReference>
<feature type="non-terminal residue" evidence="1">
    <location>
        <position position="155"/>
    </location>
</feature>
<dbReference type="FunCoup" id="A0A6L2PJG0">
    <property type="interactions" value="17"/>
</dbReference>
<organism evidence="1 2">
    <name type="scientific">Coptotermes formosanus</name>
    <name type="common">Formosan subterranean termite</name>
    <dbReference type="NCBI Taxonomy" id="36987"/>
    <lineage>
        <taxon>Eukaryota</taxon>
        <taxon>Metazoa</taxon>
        <taxon>Ecdysozoa</taxon>
        <taxon>Arthropoda</taxon>
        <taxon>Hexapoda</taxon>
        <taxon>Insecta</taxon>
        <taxon>Pterygota</taxon>
        <taxon>Neoptera</taxon>
        <taxon>Polyneoptera</taxon>
        <taxon>Dictyoptera</taxon>
        <taxon>Blattodea</taxon>
        <taxon>Blattoidea</taxon>
        <taxon>Termitoidae</taxon>
        <taxon>Rhinotermitidae</taxon>
        <taxon>Coptotermes</taxon>
    </lineage>
</organism>
<evidence type="ECO:0000313" key="2">
    <source>
        <dbReference type="Proteomes" id="UP000502823"/>
    </source>
</evidence>
<dbReference type="AlphaFoldDB" id="A0A6L2PJG0"/>
<sequence>MCVSPRVCGFSGIPEINVDRFEPLYLPHLSLSKGHGAVTVSGNFYNILAHGPSNATATYAVLDMKKRLLQLGVYLPDIRVEGEYNLQGRVLILPLLGNGPAKIHLRNVTTSVSMLFELPRLQGRQVIHIADMKVEFAIQGMTVQFDNLFNGNEVL</sequence>
<dbReference type="GO" id="GO:0005615">
    <property type="term" value="C:extracellular space"/>
    <property type="evidence" value="ECO:0007669"/>
    <property type="project" value="TreeGrafter"/>
</dbReference>
<protein>
    <recommendedName>
        <fullName evidence="3">Lipid-binding serum glycoprotein C-terminal domain-containing protein</fullName>
    </recommendedName>
</protein>
<proteinExistence type="predicted"/>
<dbReference type="InterPro" id="IPR038606">
    <property type="entry name" value="To_sf"/>
</dbReference>
<evidence type="ECO:0000313" key="1">
    <source>
        <dbReference type="EMBL" id="GFG32731.1"/>
    </source>
</evidence>
<reference evidence="2" key="1">
    <citation type="submission" date="2020-01" db="EMBL/GenBank/DDBJ databases">
        <title>Draft genome sequence of the Termite Coptotermes fromosanus.</title>
        <authorList>
            <person name="Itakura S."/>
            <person name="Yosikawa Y."/>
            <person name="Umezawa K."/>
        </authorList>
    </citation>
    <scope>NUCLEOTIDE SEQUENCE [LARGE SCALE GENOMIC DNA]</scope>
</reference>
<name>A0A6L2PJG0_COPFO</name>
<comment type="caution">
    <text evidence="1">The sequence shown here is derived from an EMBL/GenBank/DDBJ whole genome shotgun (WGS) entry which is preliminary data.</text>
</comment>
<dbReference type="PANTHER" id="PTHR11008">
    <property type="entry name" value="PROTEIN TAKEOUT-LIKE PROTEIN"/>
    <property type="match status" value="1"/>
</dbReference>
<dbReference type="EMBL" id="BLKM01000384">
    <property type="protein sequence ID" value="GFG32731.1"/>
    <property type="molecule type" value="Genomic_DNA"/>
</dbReference>
<dbReference type="SMART" id="SM00700">
    <property type="entry name" value="JHBP"/>
    <property type="match status" value="1"/>
</dbReference>
<dbReference type="InParanoid" id="A0A6L2PJG0"/>
<gene>
    <name evidence="1" type="ORF">Cfor_03349</name>
</gene>
<accession>A0A6L2PJG0</accession>
<keyword evidence="2" id="KW-1185">Reference proteome</keyword>
<dbReference type="OrthoDB" id="8185598at2759"/>
<evidence type="ECO:0008006" key="3">
    <source>
        <dbReference type="Google" id="ProtNLM"/>
    </source>
</evidence>
<dbReference type="PANTHER" id="PTHR11008:SF33">
    <property type="entry name" value="PROTEIN TAKEOUT"/>
    <property type="match status" value="1"/>
</dbReference>
<dbReference type="Pfam" id="PF06585">
    <property type="entry name" value="JHBP"/>
    <property type="match status" value="1"/>
</dbReference>